<comment type="caution">
    <text evidence="2">The sequence shown here is derived from an EMBL/GenBank/DDBJ whole genome shotgun (WGS) entry which is preliminary data.</text>
</comment>
<sequence length="75" mass="8100">MTTWKSSHDGEDGLQRLGEASFRERGGGERRPQRDGGTLTAGKQGNLHAGASGTGWPPLPERDALELLNTVYHTI</sequence>
<proteinExistence type="predicted"/>
<evidence type="ECO:0000313" key="3">
    <source>
        <dbReference type="Proteomes" id="UP001305414"/>
    </source>
</evidence>
<evidence type="ECO:0000313" key="2">
    <source>
        <dbReference type="EMBL" id="KAK5633856.1"/>
    </source>
</evidence>
<reference evidence="2 3" key="1">
    <citation type="submission" date="2023-10" db="EMBL/GenBank/DDBJ databases">
        <title>Draft genome sequence of Xylaria bambusicola isolate GMP-LS, the root and basal stem rot pathogen of sugarcane in Indonesia.</title>
        <authorList>
            <person name="Selvaraj P."/>
            <person name="Muralishankar V."/>
            <person name="Muruganantham S."/>
            <person name="Sp S."/>
            <person name="Haryani S."/>
            <person name="Lau K.J.X."/>
            <person name="Naqvi N.I."/>
        </authorList>
    </citation>
    <scope>NUCLEOTIDE SEQUENCE [LARGE SCALE GENOMIC DNA]</scope>
    <source>
        <strain evidence="2">GMP-LS</strain>
    </source>
</reference>
<accession>A0AAN7UVT1</accession>
<gene>
    <name evidence="2" type="ORF">RRF57_009570</name>
</gene>
<dbReference type="AlphaFoldDB" id="A0AAN7UVT1"/>
<evidence type="ECO:0000256" key="1">
    <source>
        <dbReference type="SAM" id="MobiDB-lite"/>
    </source>
</evidence>
<dbReference type="EMBL" id="JAWHQM010000036">
    <property type="protein sequence ID" value="KAK5633856.1"/>
    <property type="molecule type" value="Genomic_DNA"/>
</dbReference>
<protein>
    <submittedName>
        <fullName evidence="2">Uncharacterized protein</fullName>
    </submittedName>
</protein>
<feature type="region of interest" description="Disordered" evidence="1">
    <location>
        <begin position="1"/>
        <end position="61"/>
    </location>
</feature>
<name>A0AAN7UVT1_9PEZI</name>
<feature type="compositionally biased region" description="Basic and acidic residues" evidence="1">
    <location>
        <begin position="21"/>
        <end position="34"/>
    </location>
</feature>
<organism evidence="2 3">
    <name type="scientific">Xylaria bambusicola</name>
    <dbReference type="NCBI Taxonomy" id="326684"/>
    <lineage>
        <taxon>Eukaryota</taxon>
        <taxon>Fungi</taxon>
        <taxon>Dikarya</taxon>
        <taxon>Ascomycota</taxon>
        <taxon>Pezizomycotina</taxon>
        <taxon>Sordariomycetes</taxon>
        <taxon>Xylariomycetidae</taxon>
        <taxon>Xylariales</taxon>
        <taxon>Xylariaceae</taxon>
        <taxon>Xylaria</taxon>
    </lineage>
</organism>
<keyword evidence="3" id="KW-1185">Reference proteome</keyword>
<feature type="compositionally biased region" description="Basic and acidic residues" evidence="1">
    <location>
        <begin position="1"/>
        <end position="14"/>
    </location>
</feature>
<dbReference type="Proteomes" id="UP001305414">
    <property type="component" value="Unassembled WGS sequence"/>
</dbReference>